<dbReference type="InterPro" id="IPR005818">
    <property type="entry name" value="Histone_H1/H5_H15"/>
</dbReference>
<organism evidence="3 4">
    <name type="scientific">Odynerus spinipes</name>
    <dbReference type="NCBI Taxonomy" id="1348599"/>
    <lineage>
        <taxon>Eukaryota</taxon>
        <taxon>Metazoa</taxon>
        <taxon>Ecdysozoa</taxon>
        <taxon>Arthropoda</taxon>
        <taxon>Hexapoda</taxon>
        <taxon>Insecta</taxon>
        <taxon>Pterygota</taxon>
        <taxon>Neoptera</taxon>
        <taxon>Endopterygota</taxon>
        <taxon>Hymenoptera</taxon>
        <taxon>Apocrita</taxon>
        <taxon>Aculeata</taxon>
        <taxon>Vespoidea</taxon>
        <taxon>Vespidae</taxon>
        <taxon>Eumeninae</taxon>
        <taxon>Odynerus</taxon>
    </lineage>
</organism>
<feature type="compositionally biased region" description="Basic residues" evidence="1">
    <location>
        <begin position="252"/>
        <end position="264"/>
    </location>
</feature>
<dbReference type="GO" id="GO:0006334">
    <property type="term" value="P:nucleosome assembly"/>
    <property type="evidence" value="ECO:0007669"/>
    <property type="project" value="InterPro"/>
</dbReference>
<reference evidence="3" key="1">
    <citation type="submission" date="2021-08" db="EMBL/GenBank/DDBJ databases">
        <authorList>
            <person name="Misof B."/>
            <person name="Oliver O."/>
            <person name="Podsiadlowski L."/>
            <person name="Donath A."/>
            <person name="Peters R."/>
            <person name="Mayer C."/>
            <person name="Rust J."/>
            <person name="Gunkel S."/>
            <person name="Lesny P."/>
            <person name="Martin S."/>
            <person name="Oeyen J.P."/>
            <person name="Petersen M."/>
            <person name="Panagiotis P."/>
            <person name="Wilbrandt J."/>
            <person name="Tanja T."/>
        </authorList>
    </citation>
    <scope>NUCLEOTIDE SEQUENCE</scope>
    <source>
        <strain evidence="3">GBR_01_08_01A</strain>
        <tissue evidence="3">Thorax + abdomen</tissue>
    </source>
</reference>
<feature type="compositionally biased region" description="Basic and acidic residues" evidence="1">
    <location>
        <begin position="228"/>
        <end position="242"/>
    </location>
</feature>
<feature type="compositionally biased region" description="Polar residues" evidence="1">
    <location>
        <begin position="326"/>
        <end position="336"/>
    </location>
</feature>
<accession>A0AAD9VNW1</accession>
<dbReference type="PROSITE" id="PS51504">
    <property type="entry name" value="H15"/>
    <property type="match status" value="1"/>
</dbReference>
<dbReference type="Gene3D" id="1.10.10.10">
    <property type="entry name" value="Winged helix-like DNA-binding domain superfamily/Winged helix DNA-binding domain"/>
    <property type="match status" value="1"/>
</dbReference>
<evidence type="ECO:0000313" key="3">
    <source>
        <dbReference type="EMBL" id="KAK2581656.1"/>
    </source>
</evidence>
<keyword evidence="4" id="KW-1185">Reference proteome</keyword>
<dbReference type="EMBL" id="JAIFRP010000038">
    <property type="protein sequence ID" value="KAK2581656.1"/>
    <property type="molecule type" value="Genomic_DNA"/>
</dbReference>
<dbReference type="SMART" id="SM00526">
    <property type="entry name" value="H15"/>
    <property type="match status" value="1"/>
</dbReference>
<dbReference type="Pfam" id="PF00538">
    <property type="entry name" value="Linker_histone"/>
    <property type="match status" value="1"/>
</dbReference>
<dbReference type="AlphaFoldDB" id="A0AAD9VNW1"/>
<dbReference type="GO" id="GO:0003677">
    <property type="term" value="F:DNA binding"/>
    <property type="evidence" value="ECO:0007669"/>
    <property type="project" value="InterPro"/>
</dbReference>
<dbReference type="SUPFAM" id="SSF46785">
    <property type="entry name" value="Winged helix' DNA-binding domain"/>
    <property type="match status" value="1"/>
</dbReference>
<evidence type="ECO:0000259" key="2">
    <source>
        <dbReference type="PROSITE" id="PS51504"/>
    </source>
</evidence>
<feature type="compositionally biased region" description="Basic and acidic residues" evidence="1">
    <location>
        <begin position="88"/>
        <end position="98"/>
    </location>
</feature>
<name>A0AAD9VNW1_9HYME</name>
<proteinExistence type="predicted"/>
<feature type="region of interest" description="Disordered" evidence="1">
    <location>
        <begin position="84"/>
        <end position="336"/>
    </location>
</feature>
<comment type="caution">
    <text evidence="3">The sequence shown here is derived from an EMBL/GenBank/DDBJ whole genome shotgun (WGS) entry which is preliminary data.</text>
</comment>
<dbReference type="InterPro" id="IPR036388">
    <property type="entry name" value="WH-like_DNA-bd_sf"/>
</dbReference>
<protein>
    <recommendedName>
        <fullName evidence="2">H15 domain-containing protein</fullName>
    </recommendedName>
</protein>
<reference evidence="3" key="2">
    <citation type="journal article" date="2023" name="Commun. Biol.">
        <title>Intrasexual cuticular hydrocarbon dimorphism in a wasp sheds light on hydrocarbon biosynthesis genes in Hymenoptera.</title>
        <authorList>
            <person name="Moris V.C."/>
            <person name="Podsiadlowski L."/>
            <person name="Martin S."/>
            <person name="Oeyen J.P."/>
            <person name="Donath A."/>
            <person name="Petersen M."/>
            <person name="Wilbrandt J."/>
            <person name="Misof B."/>
            <person name="Liedtke D."/>
            <person name="Thamm M."/>
            <person name="Scheiner R."/>
            <person name="Schmitt T."/>
            <person name="Niehuis O."/>
        </authorList>
    </citation>
    <scope>NUCLEOTIDE SEQUENCE</scope>
    <source>
        <strain evidence="3">GBR_01_08_01A</strain>
    </source>
</reference>
<dbReference type="Proteomes" id="UP001258017">
    <property type="component" value="Unassembled WGS sequence"/>
</dbReference>
<evidence type="ECO:0000256" key="1">
    <source>
        <dbReference type="SAM" id="MobiDB-lite"/>
    </source>
</evidence>
<feature type="compositionally biased region" description="Basic and acidic residues" evidence="1">
    <location>
        <begin position="311"/>
        <end position="325"/>
    </location>
</feature>
<dbReference type="InterPro" id="IPR036390">
    <property type="entry name" value="WH_DNA-bd_sf"/>
</dbReference>
<feature type="compositionally biased region" description="Low complexity" evidence="1">
    <location>
        <begin position="265"/>
        <end position="289"/>
    </location>
</feature>
<sequence length="336" mass="37756">MVRPSNPLLMSAVLDAVAHLSEGKGSKVRDILNFVRQNSNGGVSRNLTMQVHRALKHAVNAGLLRHQGGRYKVLISVNPISAQQSLPEDSKSGDDIADKVPNGSPERSKRRVKDPGKQQNNKRPNRKRARSKSGQAKYGHPRKRANPMKETKVPRKQKRKANAKVEDREDWMPPTRRKCFAKCKQPEVVQVDASPSSGRSRDEICISGSDVSDDSTYERSTNPKSKFHAHDEGRALSPERKRSLACQEPKRQRSKARSRKRSTSRNRSPQRQNYNQNQNQQQHQQLQIQELPNDHLDDIGMVCEQVSGNVERNDEPANPDTDRTCKANNSGSGSSL</sequence>
<evidence type="ECO:0000313" key="4">
    <source>
        <dbReference type="Proteomes" id="UP001258017"/>
    </source>
</evidence>
<dbReference type="GO" id="GO:0000786">
    <property type="term" value="C:nucleosome"/>
    <property type="evidence" value="ECO:0007669"/>
    <property type="project" value="InterPro"/>
</dbReference>
<feature type="domain" description="H15" evidence="2">
    <location>
        <begin position="5"/>
        <end position="75"/>
    </location>
</feature>
<gene>
    <name evidence="3" type="ORF">KPH14_002155</name>
</gene>